<gene>
    <name evidence="1" type="ORF">HKD39_04140</name>
</gene>
<keyword evidence="2" id="KW-1185">Reference proteome</keyword>
<protein>
    <recommendedName>
        <fullName evidence="3">Regulatory protein</fullName>
    </recommendedName>
</protein>
<dbReference type="EMBL" id="JABEND010000002">
    <property type="protein sequence ID" value="NNG34920.1"/>
    <property type="molecule type" value="Genomic_DNA"/>
</dbReference>
<evidence type="ECO:0000313" key="2">
    <source>
        <dbReference type="Proteomes" id="UP000562984"/>
    </source>
</evidence>
<proteinExistence type="predicted"/>
<dbReference type="Proteomes" id="UP000562984">
    <property type="component" value="Unassembled WGS sequence"/>
</dbReference>
<organism evidence="1 2">
    <name type="scientific">Nakamurella aerolata</name>
    <dbReference type="NCBI Taxonomy" id="1656892"/>
    <lineage>
        <taxon>Bacteria</taxon>
        <taxon>Bacillati</taxon>
        <taxon>Actinomycetota</taxon>
        <taxon>Actinomycetes</taxon>
        <taxon>Nakamurellales</taxon>
        <taxon>Nakamurellaceae</taxon>
        <taxon>Nakamurella</taxon>
    </lineage>
</organism>
<dbReference type="RefSeq" id="WP_171198581.1">
    <property type="nucleotide sequence ID" value="NZ_JABEND010000002.1"/>
</dbReference>
<name>A0A849A8W5_9ACTN</name>
<accession>A0A849A8W5</accession>
<dbReference type="AlphaFoldDB" id="A0A849A8W5"/>
<reference evidence="1 2" key="1">
    <citation type="submission" date="2020-05" db="EMBL/GenBank/DDBJ databases">
        <title>Nakamurella sp. DB0629 isolated from air conditioner.</title>
        <authorList>
            <person name="Kim D.H."/>
            <person name="Kim D.-U."/>
        </authorList>
    </citation>
    <scope>NUCLEOTIDE SEQUENCE [LARGE SCALE GENOMIC DNA]</scope>
    <source>
        <strain evidence="1 2">DB0629</strain>
    </source>
</reference>
<evidence type="ECO:0008006" key="3">
    <source>
        <dbReference type="Google" id="ProtNLM"/>
    </source>
</evidence>
<comment type="caution">
    <text evidence="1">The sequence shown here is derived from an EMBL/GenBank/DDBJ whole genome shotgun (WGS) entry which is preliminary data.</text>
</comment>
<sequence>MRMRLRTEGTKYVVVVAPSAKLDQSGNQRVDKSGAMLWQLTVVPIGDEFMREALTIVVDAEPKVSAGSFVEVHDLVATTWEIEGRSGVSFRAQRVAPVSASGSGPAKAPAA</sequence>
<evidence type="ECO:0000313" key="1">
    <source>
        <dbReference type="EMBL" id="NNG34920.1"/>
    </source>
</evidence>